<dbReference type="GO" id="GO:0005886">
    <property type="term" value="C:plasma membrane"/>
    <property type="evidence" value="ECO:0007669"/>
    <property type="project" value="UniProtKB-SubCell"/>
</dbReference>
<dbReference type="NCBIfam" id="TIGR00813">
    <property type="entry name" value="sss"/>
    <property type="match status" value="1"/>
</dbReference>
<dbReference type="GO" id="GO:0006814">
    <property type="term" value="P:sodium ion transport"/>
    <property type="evidence" value="ECO:0007669"/>
    <property type="project" value="UniProtKB-KW"/>
</dbReference>
<feature type="coiled-coil region" evidence="11">
    <location>
        <begin position="1012"/>
        <end position="1061"/>
    </location>
</feature>
<keyword evidence="15" id="KW-1185">Reference proteome</keyword>
<keyword evidence="8" id="KW-0406">Ion transport</keyword>
<feature type="coiled-coil region" evidence="11">
    <location>
        <begin position="1413"/>
        <end position="1531"/>
    </location>
</feature>
<feature type="transmembrane region" description="Helical" evidence="13">
    <location>
        <begin position="65"/>
        <end position="88"/>
    </location>
</feature>
<dbReference type="GO" id="GO:0022857">
    <property type="term" value="F:transmembrane transporter activity"/>
    <property type="evidence" value="ECO:0007669"/>
    <property type="project" value="UniProtKB-ARBA"/>
</dbReference>
<dbReference type="InterPro" id="IPR001734">
    <property type="entry name" value="Na/solute_symporter"/>
</dbReference>
<dbReference type="EMBL" id="JACVVK020000527">
    <property type="protein sequence ID" value="KAK7467995.1"/>
    <property type="molecule type" value="Genomic_DNA"/>
</dbReference>
<comment type="similarity">
    <text evidence="2">Belongs to the sodium:solute symporter (SSF) (TC 2.A.21) family.</text>
</comment>
<dbReference type="InterPro" id="IPR038377">
    <property type="entry name" value="Na/Glc_symporter_sf"/>
</dbReference>
<evidence type="ECO:0000256" key="6">
    <source>
        <dbReference type="ARBA" id="ARBA00022989"/>
    </source>
</evidence>
<evidence type="ECO:0008006" key="16">
    <source>
        <dbReference type="Google" id="ProtNLM"/>
    </source>
</evidence>
<gene>
    <name evidence="14" type="ORF">BaRGS_00036773</name>
</gene>
<keyword evidence="3" id="KW-0813">Transport</keyword>
<protein>
    <recommendedName>
        <fullName evidence="16">Sodium-coupled monocarboxylate transporter 1</fullName>
    </recommendedName>
</protein>
<comment type="subcellular location">
    <subcellularLocation>
        <location evidence="1">Cell membrane</location>
        <topology evidence="1">Multi-pass membrane protein</topology>
    </subcellularLocation>
</comment>
<evidence type="ECO:0000256" key="11">
    <source>
        <dbReference type="SAM" id="Coils"/>
    </source>
</evidence>
<evidence type="ECO:0000256" key="8">
    <source>
        <dbReference type="ARBA" id="ARBA00023065"/>
    </source>
</evidence>
<dbReference type="Pfam" id="PF00474">
    <property type="entry name" value="SSF"/>
    <property type="match status" value="1"/>
</dbReference>
<feature type="transmembrane region" description="Helical" evidence="13">
    <location>
        <begin position="108"/>
        <end position="129"/>
    </location>
</feature>
<keyword evidence="7" id="KW-0915">Sodium</keyword>
<feature type="compositionally biased region" description="Polar residues" evidence="12">
    <location>
        <begin position="804"/>
        <end position="819"/>
    </location>
</feature>
<evidence type="ECO:0000256" key="5">
    <source>
        <dbReference type="ARBA" id="ARBA00022692"/>
    </source>
</evidence>
<feature type="compositionally biased region" description="Polar residues" evidence="12">
    <location>
        <begin position="873"/>
        <end position="893"/>
    </location>
</feature>
<dbReference type="PANTHER" id="PTHR42985:SF40">
    <property type="entry name" value="LD47995P-RELATED"/>
    <property type="match status" value="1"/>
</dbReference>
<dbReference type="Gene3D" id="1.20.1730.10">
    <property type="entry name" value="Sodium/glucose cotransporter"/>
    <property type="match status" value="1"/>
</dbReference>
<feature type="region of interest" description="Disordered" evidence="12">
    <location>
        <begin position="804"/>
        <end position="850"/>
    </location>
</feature>
<proteinExistence type="inferred from homology"/>
<dbReference type="Proteomes" id="UP001519460">
    <property type="component" value="Unassembled WGS sequence"/>
</dbReference>
<feature type="transmembrane region" description="Helical" evidence="13">
    <location>
        <begin position="377"/>
        <end position="397"/>
    </location>
</feature>
<keyword evidence="5 13" id="KW-0812">Transmembrane</keyword>
<reference evidence="14 15" key="1">
    <citation type="journal article" date="2023" name="Sci. Data">
        <title>Genome assembly of the Korean intertidal mud-creeper Batillaria attramentaria.</title>
        <authorList>
            <person name="Patra A.K."/>
            <person name="Ho P.T."/>
            <person name="Jun S."/>
            <person name="Lee S.J."/>
            <person name="Kim Y."/>
            <person name="Won Y.J."/>
        </authorList>
    </citation>
    <scope>NUCLEOTIDE SEQUENCE [LARGE SCALE GENOMIC DNA]</scope>
    <source>
        <strain evidence="14">Wonlab-2016</strain>
    </source>
</reference>
<evidence type="ECO:0000256" key="2">
    <source>
        <dbReference type="ARBA" id="ARBA00006434"/>
    </source>
</evidence>
<feature type="transmembrane region" description="Helical" evidence="13">
    <location>
        <begin position="432"/>
        <end position="451"/>
    </location>
</feature>
<evidence type="ECO:0000256" key="4">
    <source>
        <dbReference type="ARBA" id="ARBA00022475"/>
    </source>
</evidence>
<evidence type="ECO:0000313" key="14">
    <source>
        <dbReference type="EMBL" id="KAK7467995.1"/>
    </source>
</evidence>
<keyword evidence="9 13" id="KW-0472">Membrane</keyword>
<dbReference type="InterPro" id="IPR051163">
    <property type="entry name" value="Sodium:Solute_Symporter_SSF"/>
</dbReference>
<evidence type="ECO:0000256" key="10">
    <source>
        <dbReference type="ARBA" id="ARBA00023201"/>
    </source>
</evidence>
<comment type="caution">
    <text evidence="14">The sequence shown here is derived from an EMBL/GenBank/DDBJ whole genome shotgun (WGS) entry which is preliminary data.</text>
</comment>
<keyword evidence="11" id="KW-0175">Coiled coil</keyword>
<keyword evidence="10" id="KW-0739">Sodium transport</keyword>
<keyword evidence="6 13" id="KW-1133">Transmembrane helix</keyword>
<keyword evidence="4" id="KW-1003">Cell membrane</keyword>
<feature type="transmembrane region" description="Helical" evidence="13">
    <location>
        <begin position="272"/>
        <end position="298"/>
    </location>
</feature>
<feature type="coiled-coil region" evidence="11">
    <location>
        <begin position="950"/>
        <end position="988"/>
    </location>
</feature>
<evidence type="ECO:0000256" key="7">
    <source>
        <dbReference type="ARBA" id="ARBA00023053"/>
    </source>
</evidence>
<evidence type="ECO:0000256" key="13">
    <source>
        <dbReference type="SAM" id="Phobius"/>
    </source>
</evidence>
<feature type="transmembrane region" description="Helical" evidence="13">
    <location>
        <begin position="141"/>
        <end position="160"/>
    </location>
</feature>
<feature type="region of interest" description="Disordered" evidence="12">
    <location>
        <begin position="1327"/>
        <end position="1359"/>
    </location>
</feature>
<feature type="transmembrane region" description="Helical" evidence="13">
    <location>
        <begin position="166"/>
        <end position="186"/>
    </location>
</feature>
<evidence type="ECO:0000256" key="9">
    <source>
        <dbReference type="ARBA" id="ARBA00023136"/>
    </source>
</evidence>
<accession>A0ABD0JAJ7</accession>
<name>A0ABD0JAJ7_9CAEN</name>
<feature type="region of interest" description="Disordered" evidence="12">
    <location>
        <begin position="871"/>
        <end position="911"/>
    </location>
</feature>
<dbReference type="CDD" id="cd11492">
    <property type="entry name" value="SLC5sbd_NIS-SMVT"/>
    <property type="match status" value="1"/>
</dbReference>
<feature type="transmembrane region" description="Helical" evidence="13">
    <location>
        <begin position="403"/>
        <end position="425"/>
    </location>
</feature>
<dbReference type="PROSITE" id="PS50283">
    <property type="entry name" value="NA_SOLUT_SYMP_3"/>
    <property type="match status" value="1"/>
</dbReference>
<evidence type="ECO:0000313" key="15">
    <source>
        <dbReference type="Proteomes" id="UP001519460"/>
    </source>
</evidence>
<sequence>MLLVSAGIGIFYGCRGSKQRTTKEFLLANRSMSIIPVAISILVSFMSAILILGTPAEMYMSGTEYFVYVFGICFAIIIAALVFVPLLYPLRMTSSFEYLERRFNSRAAKLTGTIIMIVQQILYMGIASFAPSTALEAVTGFPVWATIIIVGLVSTFYTTLGGMKAVVWTDVFQSVIMLAGLLAVVIRGSKRLITMMTVTEMLMTLNHRIDDDKYNHAHVMCPSFNADPTQRHSFWSLIVGGMIGWTATYGCNQASVQRFCSLPSLAGARKSVLLNIIGTVILLTITCLAGIVIFAYYVEQGCDPLSSGRVGNSNQIVPYFVMEVLDIPGLPGLFVSCLFSGALSTMSSCLNALAAVTWEDFLKPVLGERLSEAQKTWVTKLLVLIYGGAGIGMAFMAQGLGGTVLQASLSFTGAASGPILGLFLLGGVFPWANGKGAVVGGVLGLIFPLWIRPMDIDDIDPKYLIPIFDRLFCCLPASWRKTLRCHKEFPNPEDIKENDLETEIVIPDTDSKPVPEAPPEYNVAVLNGKASLKSFDSGRGSDVGRDATSVDGMSNGTYVQITYILAKRYQLVSVGELNSRNIVTADVATSTSPAGLVVSHDVATTSQVNDLVLTADVATASPVNDLVVTTDVATASPVNDLVVTTNVATASPVNDLVVTTDVATASPVNDLVVTTDVATASPVNDLVVTTDVATASPVKDLVVTTDVATSPVKDLVVTTDVATSPVKDLVVTTDVATASPVNDLVVTTDVATSPVKDLVVTTDVATASPVKDLVVTTDVATSPVNDLVSTDFLQLVDVGTSTSDAFQQPASAPQRQLTTVKRVVSSDSESEPESEPHQVETPPRQQTAGVAQGNQVNVGEMTIHIHVARVGDNDQTGSGNSASGDSTSLSQSAMEPGAERPMAGPGASINHVGTLNIHHHAHQMPTDWQGNPNVLIARVDWEAEREGAWSETLEMERRRADDRVRRLHRKLEREKRKAANRMRSLAESYTREWEEDVVKREEERARDHQQFMDQLTEVQRSAEERLSNLQSELREERERGEQRLAAMMEQHEDEKRQQQEQVMTFVIRVEGQVRQLCARVAAHVNGSLLQTVVQRLFDEFDVRLLAVGCGLQFLFDAPVAQWVSVVERQLEIQRVLSDLIPEGDRDGLMWAEVTQCGESFRDVDLQMGRALPEGCPYFYNSQARRYQPVSPFSDTERLSTSSREDSKNITTADVATSTSLTDLVVSHDVATAPPVNDLVVTTDVATASPVNDLVVTTDVATASPVNDLVVTTDVATASPVNDLVVATDVATASPVYNFVELVNVGTFTSEDQLNIVQQLASASDTEQTAVKRVSSSESDSELESEPHHQVETPSRQDATGVAQCNQVNVGEMTIHIHVASVSASEESVTEPEGDTNVLIARVDWEAERERAWSQTLEMERRQADDRVRRLHRKLEKERRKAVERVRSLAECYIREWGEDVVEREEERARDHQQFMDQLTEVQRSAEERLSNLQSELREERERGEQRLAAMMEQHENEKRQQQEQVMTFVLRVEGQVRQLCARVAAHVDGRRLQTVVQRLFDEFNVRLVGLDCGLQFLLNAPVAQWVSVVERHLEIQRVLSDLIPEDAREGVTWAEVTQCGESFQDVDLQIGRALPEGV</sequence>
<feature type="non-terminal residue" evidence="14">
    <location>
        <position position="1638"/>
    </location>
</feature>
<organism evidence="14 15">
    <name type="scientific">Batillaria attramentaria</name>
    <dbReference type="NCBI Taxonomy" id="370345"/>
    <lineage>
        <taxon>Eukaryota</taxon>
        <taxon>Metazoa</taxon>
        <taxon>Spiralia</taxon>
        <taxon>Lophotrochozoa</taxon>
        <taxon>Mollusca</taxon>
        <taxon>Gastropoda</taxon>
        <taxon>Caenogastropoda</taxon>
        <taxon>Sorbeoconcha</taxon>
        <taxon>Cerithioidea</taxon>
        <taxon>Batillariidae</taxon>
        <taxon>Batillaria</taxon>
    </lineage>
</organism>
<feature type="transmembrane region" description="Helical" evidence="13">
    <location>
        <begin position="32"/>
        <end position="53"/>
    </location>
</feature>
<evidence type="ECO:0000256" key="3">
    <source>
        <dbReference type="ARBA" id="ARBA00022448"/>
    </source>
</evidence>
<evidence type="ECO:0000256" key="1">
    <source>
        <dbReference type="ARBA" id="ARBA00004651"/>
    </source>
</evidence>
<dbReference type="PANTHER" id="PTHR42985">
    <property type="entry name" value="SODIUM-COUPLED MONOCARBOXYLATE TRANSPORTER"/>
    <property type="match status" value="1"/>
</dbReference>
<evidence type="ECO:0000256" key="12">
    <source>
        <dbReference type="SAM" id="MobiDB-lite"/>
    </source>
</evidence>